<dbReference type="STRING" id="1134406.ADN00_11160"/>
<dbReference type="PROSITE" id="PS00903">
    <property type="entry name" value="CYT_DCMP_DEAMINASES_1"/>
    <property type="match status" value="1"/>
</dbReference>
<name>A0A0P6X4I8_9CHLR</name>
<keyword evidence="2" id="KW-0862">Zinc</keyword>
<keyword evidence="1" id="KW-0479">Metal-binding</keyword>
<gene>
    <name evidence="4" type="ORF">ADN00_11160</name>
</gene>
<evidence type="ECO:0000256" key="2">
    <source>
        <dbReference type="ARBA" id="ARBA00022833"/>
    </source>
</evidence>
<dbReference type="InterPro" id="IPR002125">
    <property type="entry name" value="CMP_dCMP_dom"/>
</dbReference>
<dbReference type="AlphaFoldDB" id="A0A0P6X4I8"/>
<dbReference type="PANTHER" id="PTHR11079">
    <property type="entry name" value="CYTOSINE DEAMINASE FAMILY MEMBER"/>
    <property type="match status" value="1"/>
</dbReference>
<dbReference type="RefSeq" id="WP_075063093.1">
    <property type="nucleotide sequence ID" value="NZ_LGCL01000025.1"/>
</dbReference>
<dbReference type="PATRIC" id="fig|1134406.4.peg.928"/>
<evidence type="ECO:0000259" key="3">
    <source>
        <dbReference type="PROSITE" id="PS51747"/>
    </source>
</evidence>
<dbReference type="GO" id="GO:0016787">
    <property type="term" value="F:hydrolase activity"/>
    <property type="evidence" value="ECO:0007669"/>
    <property type="project" value="InterPro"/>
</dbReference>
<dbReference type="Pfam" id="PF00383">
    <property type="entry name" value="dCMP_cyt_deam_1"/>
    <property type="match status" value="1"/>
</dbReference>
<dbReference type="InterPro" id="IPR016192">
    <property type="entry name" value="APOBEC/CMP_deaminase_Zn-bd"/>
</dbReference>
<organism evidence="4 5">
    <name type="scientific">Ornatilinea apprima</name>
    <dbReference type="NCBI Taxonomy" id="1134406"/>
    <lineage>
        <taxon>Bacteria</taxon>
        <taxon>Bacillati</taxon>
        <taxon>Chloroflexota</taxon>
        <taxon>Anaerolineae</taxon>
        <taxon>Anaerolineales</taxon>
        <taxon>Anaerolineaceae</taxon>
        <taxon>Ornatilinea</taxon>
    </lineage>
</organism>
<feature type="domain" description="CMP/dCMP-type deaminase" evidence="3">
    <location>
        <begin position="5"/>
        <end position="118"/>
    </location>
</feature>
<evidence type="ECO:0000313" key="5">
    <source>
        <dbReference type="Proteomes" id="UP000050417"/>
    </source>
</evidence>
<dbReference type="PROSITE" id="PS51747">
    <property type="entry name" value="CYT_DCMP_DEAMINASES_2"/>
    <property type="match status" value="1"/>
</dbReference>
<dbReference type="GO" id="GO:0008270">
    <property type="term" value="F:zinc ion binding"/>
    <property type="evidence" value="ECO:0007669"/>
    <property type="project" value="InterPro"/>
</dbReference>
<accession>A0A0P6X4I8</accession>
<evidence type="ECO:0000256" key="1">
    <source>
        <dbReference type="ARBA" id="ARBA00022723"/>
    </source>
</evidence>
<dbReference type="FunFam" id="3.40.140.10:FF:000051">
    <property type="entry name" value="Nucleoside deaminase"/>
    <property type="match status" value="1"/>
</dbReference>
<comment type="caution">
    <text evidence="4">The sequence shown here is derived from an EMBL/GenBank/DDBJ whole genome shotgun (WGS) entry which is preliminary data.</text>
</comment>
<proteinExistence type="predicted"/>
<dbReference type="InterPro" id="IPR016193">
    <property type="entry name" value="Cytidine_deaminase-like"/>
</dbReference>
<dbReference type="Proteomes" id="UP000050417">
    <property type="component" value="Unassembled WGS sequence"/>
</dbReference>
<dbReference type="EMBL" id="LGCL01000025">
    <property type="protein sequence ID" value="KPL76521.1"/>
    <property type="molecule type" value="Genomic_DNA"/>
</dbReference>
<dbReference type="Gene3D" id="3.40.140.10">
    <property type="entry name" value="Cytidine Deaminase, domain 2"/>
    <property type="match status" value="1"/>
</dbReference>
<reference evidence="4 5" key="1">
    <citation type="submission" date="2015-07" db="EMBL/GenBank/DDBJ databases">
        <title>Genome sequence of Ornatilinea apprima DSM 23815.</title>
        <authorList>
            <person name="Hemp J."/>
            <person name="Ward L.M."/>
            <person name="Pace L.A."/>
            <person name="Fischer W.W."/>
        </authorList>
    </citation>
    <scope>NUCLEOTIDE SEQUENCE [LARGE SCALE GENOMIC DNA]</scope>
    <source>
        <strain evidence="4 5">P3M-1</strain>
    </source>
</reference>
<dbReference type="PANTHER" id="PTHR11079:SF179">
    <property type="entry name" value="TRNA(ADENINE(34)) DEAMINASE, CHLOROPLASTIC"/>
    <property type="match status" value="1"/>
</dbReference>
<protein>
    <recommendedName>
        <fullName evidence="3">CMP/dCMP-type deaminase domain-containing protein</fullName>
    </recommendedName>
</protein>
<keyword evidence="5" id="KW-1185">Reference proteome</keyword>
<evidence type="ECO:0000313" key="4">
    <source>
        <dbReference type="EMBL" id="KPL76521.1"/>
    </source>
</evidence>
<dbReference type="SUPFAM" id="SSF53927">
    <property type="entry name" value="Cytidine deaminase-like"/>
    <property type="match status" value="1"/>
</dbReference>
<sequence>MPLTPQDLTCLREAIALAAAARAHGNHPFGALLALNGDILARAENTVITGADVTQHAELNLVRLAQQQIPPDVLAQATLYTSTEPCPMCSGAIYWAGIPRVVYACSEEALYDLSGGGLALPCREVFARGARPVKVLGPLLEEEAIQPHLGFWQAE</sequence>
<dbReference type="OrthoDB" id="9802676at2"/>
<dbReference type="CDD" id="cd01285">
    <property type="entry name" value="nucleoside_deaminase"/>
    <property type="match status" value="1"/>
</dbReference>